<dbReference type="InterPro" id="IPR004951">
    <property type="entry name" value="DUF268_CAE_spp"/>
</dbReference>
<organism evidence="1 2">
    <name type="scientific">Chaetoceros tenuissimus</name>
    <dbReference type="NCBI Taxonomy" id="426638"/>
    <lineage>
        <taxon>Eukaryota</taxon>
        <taxon>Sar</taxon>
        <taxon>Stramenopiles</taxon>
        <taxon>Ochrophyta</taxon>
        <taxon>Bacillariophyta</taxon>
        <taxon>Coscinodiscophyceae</taxon>
        <taxon>Chaetocerotophycidae</taxon>
        <taxon>Chaetocerotales</taxon>
        <taxon>Chaetocerotaceae</taxon>
        <taxon>Chaetoceros</taxon>
    </lineage>
</organism>
<dbReference type="Pfam" id="PF03269">
    <property type="entry name" value="DUF268"/>
    <property type="match status" value="1"/>
</dbReference>
<sequence length="93" mass="10382">MAGSHYTVCRCFESDHIEYGRIVSQRPLIDTYTPDEFRSAYLNGSLSTFDVILSYSSLEHSGLGRYGDALNPWGDILSLARAWCTTKEGGQLL</sequence>
<comment type="caution">
    <text evidence="1">The sequence shown here is derived from an EMBL/GenBank/DDBJ whole genome shotgun (WGS) entry which is preliminary data.</text>
</comment>
<reference evidence="1 2" key="1">
    <citation type="journal article" date="2021" name="Sci. Rep.">
        <title>The genome of the diatom Chaetoceros tenuissimus carries an ancient integrated fragment of an extant virus.</title>
        <authorList>
            <person name="Hongo Y."/>
            <person name="Kimura K."/>
            <person name="Takaki Y."/>
            <person name="Yoshida Y."/>
            <person name="Baba S."/>
            <person name="Kobayashi G."/>
            <person name="Nagasaki K."/>
            <person name="Hano T."/>
            <person name="Tomaru Y."/>
        </authorList>
    </citation>
    <scope>NUCLEOTIDE SEQUENCE [LARGE SCALE GENOMIC DNA]</scope>
    <source>
        <strain evidence="1 2">NIES-3715</strain>
    </source>
</reference>
<evidence type="ECO:0000313" key="1">
    <source>
        <dbReference type="EMBL" id="GFH50475.1"/>
    </source>
</evidence>
<gene>
    <name evidence="1" type="ORF">CTEN210_06951</name>
</gene>
<dbReference type="AlphaFoldDB" id="A0AAD3CTB4"/>
<evidence type="ECO:0000313" key="2">
    <source>
        <dbReference type="Proteomes" id="UP001054902"/>
    </source>
</evidence>
<proteinExistence type="predicted"/>
<dbReference type="EMBL" id="BLLK01000040">
    <property type="protein sequence ID" value="GFH50475.1"/>
    <property type="molecule type" value="Genomic_DNA"/>
</dbReference>
<dbReference type="Proteomes" id="UP001054902">
    <property type="component" value="Unassembled WGS sequence"/>
</dbReference>
<name>A0AAD3CTB4_9STRA</name>
<protein>
    <submittedName>
        <fullName evidence="1">Uncharacterized protein</fullName>
    </submittedName>
</protein>
<keyword evidence="2" id="KW-1185">Reference proteome</keyword>
<accession>A0AAD3CTB4</accession>